<gene>
    <name evidence="2" type="ORF">HEQ75_00990</name>
</gene>
<keyword evidence="3" id="KW-1185">Reference proteome</keyword>
<sequence length="147" mass="15583">MSAAQDRPLARPLAASVLELTLWGEAAGRPVRATEGIAAVVMNRVRLAAAPGGPQHLGQGVAAVCRAPFQFPCWLPARRAALREAMRADDPALAICRRIAARALAGALPDPTRGATHYHPAEILPRWALGRVPTVELGGVVFYRLLG</sequence>
<dbReference type="Proteomes" id="UP000787635">
    <property type="component" value="Unassembled WGS sequence"/>
</dbReference>
<reference evidence="2 3" key="1">
    <citation type="submission" date="2020-03" db="EMBL/GenBank/DDBJ databases">
        <title>Roseomonas selenitidurans sp. nov. isolated from urban soil.</title>
        <authorList>
            <person name="Liu H."/>
        </authorList>
    </citation>
    <scope>NUCLEOTIDE SEQUENCE [LARGE SCALE GENOMIC DNA]</scope>
    <source>
        <strain evidence="2 3">BU-1</strain>
    </source>
</reference>
<name>A0ABX1DWX9_9PROT</name>
<keyword evidence="2" id="KW-0378">Hydrolase</keyword>
<dbReference type="Pfam" id="PF07486">
    <property type="entry name" value="Hydrolase_2"/>
    <property type="match status" value="1"/>
</dbReference>
<dbReference type="RefSeq" id="WP_168027039.1">
    <property type="nucleotide sequence ID" value="NZ_JAAVNE010000001.1"/>
</dbReference>
<dbReference type="GO" id="GO:0016787">
    <property type="term" value="F:hydrolase activity"/>
    <property type="evidence" value="ECO:0007669"/>
    <property type="project" value="UniProtKB-KW"/>
</dbReference>
<dbReference type="Gene3D" id="1.10.10.2520">
    <property type="entry name" value="Cell wall hydrolase SleB, domain 1"/>
    <property type="match status" value="1"/>
</dbReference>
<organism evidence="2 3">
    <name type="scientific">Falsiroseomonas selenitidurans</name>
    <dbReference type="NCBI Taxonomy" id="2716335"/>
    <lineage>
        <taxon>Bacteria</taxon>
        <taxon>Pseudomonadati</taxon>
        <taxon>Pseudomonadota</taxon>
        <taxon>Alphaproteobacteria</taxon>
        <taxon>Acetobacterales</taxon>
        <taxon>Roseomonadaceae</taxon>
        <taxon>Falsiroseomonas</taxon>
    </lineage>
</organism>
<dbReference type="InterPro" id="IPR042047">
    <property type="entry name" value="SleB_dom1"/>
</dbReference>
<protein>
    <submittedName>
        <fullName evidence="2">Cell wall hydrolase</fullName>
    </submittedName>
</protein>
<evidence type="ECO:0000313" key="2">
    <source>
        <dbReference type="EMBL" id="NKC29420.1"/>
    </source>
</evidence>
<dbReference type="EMBL" id="JAAVNE010000001">
    <property type="protein sequence ID" value="NKC29420.1"/>
    <property type="molecule type" value="Genomic_DNA"/>
</dbReference>
<accession>A0ABX1DWX9</accession>
<comment type="caution">
    <text evidence="2">The sequence shown here is derived from an EMBL/GenBank/DDBJ whole genome shotgun (WGS) entry which is preliminary data.</text>
</comment>
<proteinExistence type="predicted"/>
<evidence type="ECO:0000259" key="1">
    <source>
        <dbReference type="Pfam" id="PF07486"/>
    </source>
</evidence>
<dbReference type="InterPro" id="IPR011105">
    <property type="entry name" value="Cell_wall_hydrolase_SleB"/>
</dbReference>
<feature type="domain" description="Cell wall hydrolase SleB" evidence="1">
    <location>
        <begin position="31"/>
        <end position="143"/>
    </location>
</feature>
<evidence type="ECO:0000313" key="3">
    <source>
        <dbReference type="Proteomes" id="UP000787635"/>
    </source>
</evidence>